<feature type="region of interest" description="Disordered" evidence="1">
    <location>
        <begin position="190"/>
        <end position="224"/>
    </location>
</feature>
<accession>A0A0D7CHM3</accession>
<sequence>MEFGRWPPGTVVERTPVHGGVSAARNRALNLSPDGWIYPLDGDDTLDIDGLVDLVCEPAVEEGGIGWVSANRAFLDGTPSRHHCASPCRWARHELAPAWTLPAFPFHPNAVLARTDAALAAGGWPAIICCEDIGWALAMSELFAGASTPHVVTRYRTWPNQVTHQDWFDQECRTTYATVTRMANARRRALGQPAAEFPEPPKNYSAESTTHRTPSATTSSGSSA</sequence>
<feature type="compositionally biased region" description="Polar residues" evidence="1">
    <location>
        <begin position="205"/>
        <end position="214"/>
    </location>
</feature>
<gene>
    <name evidence="2" type="ORF">SNA_25115</name>
</gene>
<name>A0A0D7CHM3_9ACTN</name>
<dbReference type="PATRIC" id="fig|1240678.4.peg.5343"/>
<dbReference type="AlphaFoldDB" id="A0A0D7CHM3"/>
<dbReference type="Gene3D" id="3.90.550.10">
    <property type="entry name" value="Spore Coat Polysaccharide Biosynthesis Protein SpsA, Chain A"/>
    <property type="match status" value="1"/>
</dbReference>
<dbReference type="RefSeq" id="WP_044366758.1">
    <property type="nucleotide sequence ID" value="NZ_JRKI01000031.1"/>
</dbReference>
<dbReference type="Proteomes" id="UP000032458">
    <property type="component" value="Unassembled WGS sequence"/>
</dbReference>
<evidence type="ECO:0000313" key="3">
    <source>
        <dbReference type="Proteomes" id="UP000032458"/>
    </source>
</evidence>
<dbReference type="CDD" id="cd00761">
    <property type="entry name" value="Glyco_tranf_GTA_type"/>
    <property type="match status" value="1"/>
</dbReference>
<proteinExistence type="predicted"/>
<evidence type="ECO:0000256" key="1">
    <source>
        <dbReference type="SAM" id="MobiDB-lite"/>
    </source>
</evidence>
<feature type="compositionally biased region" description="Low complexity" evidence="1">
    <location>
        <begin position="215"/>
        <end position="224"/>
    </location>
</feature>
<keyword evidence="3" id="KW-1185">Reference proteome</keyword>
<evidence type="ECO:0000313" key="2">
    <source>
        <dbReference type="EMBL" id="KIZ15744.1"/>
    </source>
</evidence>
<protein>
    <recommendedName>
        <fullName evidence="4">Glycosyltransferase 2-like domain-containing protein</fullName>
    </recommendedName>
</protein>
<dbReference type="SUPFAM" id="SSF53448">
    <property type="entry name" value="Nucleotide-diphospho-sugar transferases"/>
    <property type="match status" value="1"/>
</dbReference>
<evidence type="ECO:0008006" key="4">
    <source>
        <dbReference type="Google" id="ProtNLM"/>
    </source>
</evidence>
<dbReference type="InterPro" id="IPR029044">
    <property type="entry name" value="Nucleotide-diphossugar_trans"/>
</dbReference>
<organism evidence="2 3">
    <name type="scientific">Streptomyces natalensis ATCC 27448</name>
    <dbReference type="NCBI Taxonomy" id="1240678"/>
    <lineage>
        <taxon>Bacteria</taxon>
        <taxon>Bacillati</taxon>
        <taxon>Actinomycetota</taxon>
        <taxon>Actinomycetes</taxon>
        <taxon>Kitasatosporales</taxon>
        <taxon>Streptomycetaceae</taxon>
        <taxon>Streptomyces</taxon>
    </lineage>
</organism>
<comment type="caution">
    <text evidence="2">The sequence shown here is derived from an EMBL/GenBank/DDBJ whole genome shotgun (WGS) entry which is preliminary data.</text>
</comment>
<dbReference type="EMBL" id="JRKI01000031">
    <property type="protein sequence ID" value="KIZ15744.1"/>
    <property type="molecule type" value="Genomic_DNA"/>
</dbReference>
<reference evidence="2 3" key="1">
    <citation type="submission" date="2014-09" db="EMBL/GenBank/DDBJ databases">
        <title>Draft genome sequence of Streptomyces natalensis ATCC 27448, producer of the antifungal pimaricin.</title>
        <authorList>
            <person name="Mendes M.V."/>
            <person name="Beites T."/>
            <person name="Pires S."/>
            <person name="Santos C.L."/>
            <person name="Moradas-Ferreira P."/>
        </authorList>
    </citation>
    <scope>NUCLEOTIDE SEQUENCE [LARGE SCALE GENOMIC DNA]</scope>
    <source>
        <strain evidence="2 3">ATCC 27448</strain>
    </source>
</reference>